<proteinExistence type="predicted"/>
<dbReference type="InterPro" id="IPR019290">
    <property type="entry name" value="GlycosylTrfase-like_prok"/>
</dbReference>
<dbReference type="SUPFAM" id="SSF53448">
    <property type="entry name" value="Nucleotide-diphospho-sugar transferases"/>
    <property type="match status" value="1"/>
</dbReference>
<name>A0AAW9TLB1_RHIML</name>
<comment type="caution">
    <text evidence="2">The sequence shown here is derived from an EMBL/GenBank/DDBJ whole genome shotgun (WGS) entry which is preliminary data.</text>
</comment>
<dbReference type="InterPro" id="IPR029044">
    <property type="entry name" value="Nucleotide-diphossugar_trans"/>
</dbReference>
<dbReference type="Gene3D" id="3.90.550.10">
    <property type="entry name" value="Spore Coat Polysaccharide Biosynthesis Protein SpsA, Chain A"/>
    <property type="match status" value="1"/>
</dbReference>
<evidence type="ECO:0000313" key="2">
    <source>
        <dbReference type="EMBL" id="MQW32482.1"/>
    </source>
</evidence>
<accession>A0AAW9TLB1</accession>
<feature type="domain" description="Glycosyltransferase 2-like prokaryotic type" evidence="1">
    <location>
        <begin position="6"/>
        <end position="261"/>
    </location>
</feature>
<evidence type="ECO:0000313" key="3">
    <source>
        <dbReference type="Proteomes" id="UP000429484"/>
    </source>
</evidence>
<sequence>MSKLTLIIAVRTSDFSEYAKRLQLRDALDLADVDTILVDDGSPASVSSEVEGFCRERSYTYIRLQTEELPFSLSRARNAGIDASSTEWICFEDIDLAYRSDFYQRLMRELDLLDETPFNFLTVPAVYLSAAQSDRVFSNGMDAEYERALTAALLEDPRGHDFNSSLQHYAPASSVVAVRRRTALYVGAFDENFAGWGGEDRDFVFRLLLLNNRIEKPRDFQITKTWNLNDTTQFDGWRALYRMHGDYLARKGMYAFHLFHEPLSWRSGQSNIKLALEKAERYHTTKKVPARRDPNQAPDIILGFNPHIANEAVLQVLANPTIIDENGRVDPERFAAEIAEQKPKSVLMWNPYGLAWRKKVYDALRFLGIDPIVGERGALPRSLYFDKGGLCIESPSYAEEHWAKPLTAEQEQSVKAYIDDMRFGEHALEKQSGRVGAALLRHRLDLPDAAKILFVPLQLADDTVTTLFSEKRREYDAYLLELKRLSLSLPRDWVMVYKNHPLAVQKFDLSSAICADQYHVHDILEAASAVALFNSGVGVISMAFNKRVFYYGPCFYAIDGVNEPFIDAEQMAETLRSVAPVDKNKVHQFFNYLLKELYSFADWKADVAAFSNLSNRTKVKDIKFTEVRIPGYAPAIYQYPAFDLRRSVLFDPYRHHANLNGKSTPVGPGASAAAAKAAATSIANFLTDGKFTEAAAHFETEYQKNTSKPNLLRAAAEMHIRAGNRAKALIHLKTASRQLPGNMKVRKRLLVVKYPFLERVIGENAFPVKL</sequence>
<organism evidence="2 3">
    <name type="scientific">Rhizobium meliloti</name>
    <name type="common">Ensifer meliloti</name>
    <name type="synonym">Sinorhizobium meliloti</name>
    <dbReference type="NCBI Taxonomy" id="382"/>
    <lineage>
        <taxon>Bacteria</taxon>
        <taxon>Pseudomonadati</taxon>
        <taxon>Pseudomonadota</taxon>
        <taxon>Alphaproteobacteria</taxon>
        <taxon>Hyphomicrobiales</taxon>
        <taxon>Rhizobiaceae</taxon>
        <taxon>Sinorhizobium/Ensifer group</taxon>
        <taxon>Sinorhizobium</taxon>
    </lineage>
</organism>
<protein>
    <submittedName>
        <fullName evidence="2">Glycosyltransferase</fullName>
    </submittedName>
</protein>
<reference evidence="2 3" key="1">
    <citation type="journal article" date="2013" name="Genome Biol.">
        <title>Comparative genomics of the core and accessory genomes of 48 Sinorhizobium strains comprising five genospecies.</title>
        <authorList>
            <person name="Sugawara M."/>
            <person name="Epstein B."/>
            <person name="Badgley B.D."/>
            <person name="Unno T."/>
            <person name="Xu L."/>
            <person name="Reese J."/>
            <person name="Gyaneshwar P."/>
            <person name="Denny R."/>
            <person name="Mudge J."/>
            <person name="Bharti A.K."/>
            <person name="Farmer A.D."/>
            <person name="May G.D."/>
            <person name="Woodward J.E."/>
            <person name="Medigue C."/>
            <person name="Vallenet D."/>
            <person name="Lajus A."/>
            <person name="Rouy Z."/>
            <person name="Martinez-Vaz B."/>
            <person name="Tiffin P."/>
            <person name="Young N.D."/>
            <person name="Sadowsky M.J."/>
        </authorList>
    </citation>
    <scope>NUCLEOTIDE SEQUENCE [LARGE SCALE GENOMIC DNA]</scope>
    <source>
        <strain evidence="2 3">N6B1</strain>
    </source>
</reference>
<dbReference type="RefSeq" id="WP_017273292.1">
    <property type="nucleotide sequence ID" value="NZ_JADZOD010000002.1"/>
</dbReference>
<gene>
    <name evidence="2" type="ORF">GHK53_06550</name>
</gene>
<dbReference type="Pfam" id="PF10111">
    <property type="entry name" value="Glyco_tranf_2_2"/>
    <property type="match status" value="1"/>
</dbReference>
<evidence type="ECO:0000259" key="1">
    <source>
        <dbReference type="Pfam" id="PF10111"/>
    </source>
</evidence>
<dbReference type="EMBL" id="WISR01000067">
    <property type="protein sequence ID" value="MQW32482.1"/>
    <property type="molecule type" value="Genomic_DNA"/>
</dbReference>
<dbReference type="AlphaFoldDB" id="A0AAW9TLB1"/>
<dbReference type="Pfam" id="PF05159">
    <property type="entry name" value="Capsule_synth"/>
    <property type="match status" value="1"/>
</dbReference>
<dbReference type="GO" id="GO:0000271">
    <property type="term" value="P:polysaccharide biosynthetic process"/>
    <property type="evidence" value="ECO:0007669"/>
    <property type="project" value="InterPro"/>
</dbReference>
<dbReference type="InterPro" id="IPR007833">
    <property type="entry name" value="Capsule_polysaccharide_synth"/>
</dbReference>
<dbReference type="GO" id="GO:0015774">
    <property type="term" value="P:polysaccharide transport"/>
    <property type="evidence" value="ECO:0007669"/>
    <property type="project" value="InterPro"/>
</dbReference>
<dbReference type="Proteomes" id="UP000429484">
    <property type="component" value="Unassembled WGS sequence"/>
</dbReference>